<name>A0A2R8C4R9_9RHOB</name>
<sequence length="123" mass="13784">MLKETTFALMVCAVPGHAAEMMSAEDLRQTIPGATLSGISNEDYTTRWVQTYDPGETSGTGEGTFGERVYTSSWSIRQDLWCESWSNRSECWRIERVDETTLQPYVGQQKLPNVWTIVEPAGG</sequence>
<accession>A0A2R8C4R9</accession>
<proteinExistence type="predicted"/>
<protein>
    <submittedName>
        <fullName evidence="1">Uncharacterized protein</fullName>
    </submittedName>
</protein>
<dbReference type="AlphaFoldDB" id="A0A2R8C4R9"/>
<dbReference type="RefSeq" id="WP_108785706.1">
    <property type="nucleotide sequence ID" value="NZ_ONZG01000002.1"/>
</dbReference>
<gene>
    <name evidence="1" type="ORF">TRM7615_00902</name>
</gene>
<dbReference type="OrthoDB" id="6371473at2"/>
<organism evidence="1 2">
    <name type="scientific">Falsiruegeria mediterranea M17</name>
    <dbReference type="NCBI Taxonomy" id="1200281"/>
    <lineage>
        <taxon>Bacteria</taxon>
        <taxon>Pseudomonadati</taxon>
        <taxon>Pseudomonadota</taxon>
        <taxon>Alphaproteobacteria</taxon>
        <taxon>Rhodobacterales</taxon>
        <taxon>Roseobacteraceae</taxon>
        <taxon>Falsiruegeria</taxon>
    </lineage>
</organism>
<reference evidence="2" key="1">
    <citation type="submission" date="2018-03" db="EMBL/GenBank/DDBJ databases">
        <authorList>
            <person name="Rodrigo-Torres L."/>
            <person name="Arahal R. D."/>
            <person name="Lucena T."/>
        </authorList>
    </citation>
    <scope>NUCLEOTIDE SEQUENCE [LARGE SCALE GENOMIC DNA]</scope>
    <source>
        <strain evidence="2">CECT 7615</strain>
    </source>
</reference>
<evidence type="ECO:0000313" key="2">
    <source>
        <dbReference type="Proteomes" id="UP000244898"/>
    </source>
</evidence>
<evidence type="ECO:0000313" key="1">
    <source>
        <dbReference type="EMBL" id="SPJ27415.1"/>
    </source>
</evidence>
<dbReference type="EMBL" id="ONZG01000002">
    <property type="protein sequence ID" value="SPJ27415.1"/>
    <property type="molecule type" value="Genomic_DNA"/>
</dbReference>
<keyword evidence="2" id="KW-1185">Reference proteome</keyword>
<dbReference type="Proteomes" id="UP000244898">
    <property type="component" value="Unassembled WGS sequence"/>
</dbReference>